<evidence type="ECO:0000313" key="1">
    <source>
        <dbReference type="EMBL" id="KAF7189249.1"/>
    </source>
</evidence>
<organism evidence="1 2">
    <name type="scientific">Pseudocercospora fuligena</name>
    <dbReference type="NCBI Taxonomy" id="685502"/>
    <lineage>
        <taxon>Eukaryota</taxon>
        <taxon>Fungi</taxon>
        <taxon>Dikarya</taxon>
        <taxon>Ascomycota</taxon>
        <taxon>Pezizomycotina</taxon>
        <taxon>Dothideomycetes</taxon>
        <taxon>Dothideomycetidae</taxon>
        <taxon>Mycosphaerellales</taxon>
        <taxon>Mycosphaerellaceae</taxon>
        <taxon>Pseudocercospora</taxon>
    </lineage>
</organism>
<name>A0A8H6RCU5_9PEZI</name>
<evidence type="ECO:0000313" key="2">
    <source>
        <dbReference type="Proteomes" id="UP000660729"/>
    </source>
</evidence>
<reference evidence="1" key="1">
    <citation type="submission" date="2020-04" db="EMBL/GenBank/DDBJ databases">
        <title>Draft genome resource of the tomato pathogen Pseudocercospora fuligena.</title>
        <authorList>
            <person name="Zaccaron A."/>
        </authorList>
    </citation>
    <scope>NUCLEOTIDE SEQUENCE</scope>
    <source>
        <strain evidence="1">PF001</strain>
    </source>
</reference>
<protein>
    <submittedName>
        <fullName evidence="1">Uncharacterized protein</fullName>
    </submittedName>
</protein>
<proteinExistence type="predicted"/>
<comment type="caution">
    <text evidence="1">The sequence shown here is derived from an EMBL/GenBank/DDBJ whole genome shotgun (WGS) entry which is preliminary data.</text>
</comment>
<accession>A0A8H6RCU5</accession>
<sequence length="223" mass="25344">METSFFGHLPGELRNAVYEYVLYEPDGAEIWTEPGLLQTSSMIRAEAELMYYAINRFKTTIDEDHMNHDLCQWLKRKSGQRINLIRGLDIHVEMPSLREAHDLANTTDQPEDEAEDCDDTSNLSFYQLTHIVESIQATTFKGRPVESVVRWSLNGASDADTFESINGMSVADQDRYRGAKFLLLYMVHGADKTLDALHAEDSEPVLNELDLAIQRNRAGAFLK</sequence>
<dbReference type="OrthoDB" id="5413827at2759"/>
<keyword evidence="2" id="KW-1185">Reference proteome</keyword>
<dbReference type="EMBL" id="JABCIY010000193">
    <property type="protein sequence ID" value="KAF7189249.1"/>
    <property type="molecule type" value="Genomic_DNA"/>
</dbReference>
<gene>
    <name evidence="1" type="ORF">HII31_09402</name>
</gene>
<dbReference type="Proteomes" id="UP000660729">
    <property type="component" value="Unassembled WGS sequence"/>
</dbReference>
<dbReference type="AlphaFoldDB" id="A0A8H6RCU5"/>